<dbReference type="OrthoDB" id="9809488at2"/>
<sequence>MTALPDIPHPSRSLLDELVLLEGGAQAPSQGGERSSATLELVTSPARTPLAVRACARVRGAAGLAGAGLVAAGAALHLLPLPWPQLAGDGATVIGLAGVSLVALASLLSVLAPRGRWSSLQLVAAPLAGSCVEADDSGSTGPGSYGRAHAVGLVLDVAVPDPAAVPVPGRRAALARRLGLLPVGDAATFGEPVLAPADATVLRVVEGARDHACRQSRLARACGGLLDAARELVGTRAVLGNHVVLDCGGGRYAVLPHLQRRSVRVSPGDRVLPGQVVGSVGCSGAVPEPQAQLLLVDTPHLRMAAGIPVRVAPAA</sequence>
<dbReference type="Gene3D" id="2.70.70.10">
    <property type="entry name" value="Glucose Permease (Domain IIA)"/>
    <property type="match status" value="1"/>
</dbReference>
<evidence type="ECO:0000313" key="3">
    <source>
        <dbReference type="EMBL" id="TXR56007.1"/>
    </source>
</evidence>
<feature type="transmembrane region" description="Helical" evidence="1">
    <location>
        <begin position="91"/>
        <end position="112"/>
    </location>
</feature>
<evidence type="ECO:0000313" key="4">
    <source>
        <dbReference type="Proteomes" id="UP000321234"/>
    </source>
</evidence>
<comment type="caution">
    <text evidence="3">The sequence shown here is derived from an EMBL/GenBank/DDBJ whole genome shotgun (WGS) entry which is preliminary data.</text>
</comment>
<dbReference type="EMBL" id="VKAC01000006">
    <property type="protein sequence ID" value="TXR56007.1"/>
    <property type="molecule type" value="Genomic_DNA"/>
</dbReference>
<keyword evidence="4" id="KW-1185">Reference proteome</keyword>
<dbReference type="Proteomes" id="UP000321234">
    <property type="component" value="Unassembled WGS sequence"/>
</dbReference>
<name>A0A5C8ZDW7_9ACTN</name>
<keyword evidence="1" id="KW-0472">Membrane</keyword>
<dbReference type="AlphaFoldDB" id="A0A5C8ZDW7"/>
<gene>
    <name evidence="3" type="ORF">FMM08_11150</name>
</gene>
<reference evidence="3 4" key="1">
    <citation type="submission" date="2019-07" db="EMBL/GenBank/DDBJ databases">
        <title>Quadrisphaera sp. strain DD2A genome sequencing and assembly.</title>
        <authorList>
            <person name="Kim I."/>
        </authorList>
    </citation>
    <scope>NUCLEOTIDE SEQUENCE [LARGE SCALE GENOMIC DNA]</scope>
    <source>
        <strain evidence="3 4">DD2A</strain>
    </source>
</reference>
<evidence type="ECO:0000256" key="1">
    <source>
        <dbReference type="SAM" id="Phobius"/>
    </source>
</evidence>
<accession>A0A5C8ZDW7</accession>
<dbReference type="SUPFAM" id="SSF51261">
    <property type="entry name" value="Duplicated hybrid motif"/>
    <property type="match status" value="1"/>
</dbReference>
<dbReference type="InterPro" id="IPR016047">
    <property type="entry name" value="M23ase_b-sheet_dom"/>
</dbReference>
<organism evidence="3 4">
    <name type="scientific">Quadrisphaera setariae</name>
    <dbReference type="NCBI Taxonomy" id="2593304"/>
    <lineage>
        <taxon>Bacteria</taxon>
        <taxon>Bacillati</taxon>
        <taxon>Actinomycetota</taxon>
        <taxon>Actinomycetes</taxon>
        <taxon>Kineosporiales</taxon>
        <taxon>Kineosporiaceae</taxon>
        <taxon>Quadrisphaera</taxon>
    </lineage>
</organism>
<keyword evidence="1" id="KW-0812">Transmembrane</keyword>
<dbReference type="CDD" id="cd12797">
    <property type="entry name" value="M23_peptidase"/>
    <property type="match status" value="1"/>
</dbReference>
<feature type="transmembrane region" description="Helical" evidence="1">
    <location>
        <begin position="61"/>
        <end position="79"/>
    </location>
</feature>
<dbReference type="InterPro" id="IPR011055">
    <property type="entry name" value="Dup_hybrid_motif"/>
</dbReference>
<protein>
    <submittedName>
        <fullName evidence="3">M23 family metallopeptidase</fullName>
    </submittedName>
</protein>
<keyword evidence="1" id="KW-1133">Transmembrane helix</keyword>
<dbReference type="Pfam" id="PF01551">
    <property type="entry name" value="Peptidase_M23"/>
    <property type="match status" value="1"/>
</dbReference>
<dbReference type="RefSeq" id="WP_147926439.1">
    <property type="nucleotide sequence ID" value="NZ_VKAC01000006.1"/>
</dbReference>
<evidence type="ECO:0000259" key="2">
    <source>
        <dbReference type="Pfam" id="PF01551"/>
    </source>
</evidence>
<feature type="domain" description="M23ase beta-sheet core" evidence="2">
    <location>
        <begin position="190"/>
        <end position="289"/>
    </location>
</feature>
<proteinExistence type="predicted"/>